<dbReference type="InterPro" id="IPR002508">
    <property type="entry name" value="MurNAc-LAA_cat"/>
</dbReference>
<feature type="domain" description="MurNAc-LAA" evidence="5">
    <location>
        <begin position="247"/>
        <end position="401"/>
    </location>
</feature>
<dbReference type="InterPro" id="IPR021731">
    <property type="entry name" value="AMIN_dom"/>
</dbReference>
<protein>
    <recommendedName>
        <fullName evidence="2">N-acetylmuramoyl-L-alanine amidase</fullName>
        <ecNumber evidence="2">3.5.1.28</ecNumber>
    </recommendedName>
</protein>
<accession>A0A6N8T7L7</accession>
<comment type="caution">
    <text evidence="6">The sequence shown here is derived from an EMBL/GenBank/DDBJ whole genome shotgun (WGS) entry which is preliminary data.</text>
</comment>
<dbReference type="AlphaFoldDB" id="A0A6N8T7L7"/>
<dbReference type="GO" id="GO:0009253">
    <property type="term" value="P:peptidoglycan catabolic process"/>
    <property type="evidence" value="ECO:0007669"/>
    <property type="project" value="InterPro"/>
</dbReference>
<evidence type="ECO:0000256" key="3">
    <source>
        <dbReference type="ARBA" id="ARBA00022801"/>
    </source>
</evidence>
<dbReference type="InterPro" id="IPR050695">
    <property type="entry name" value="N-acetylmuramoyl_amidase_3"/>
</dbReference>
<dbReference type="EC" id="3.5.1.28" evidence="2"/>
<dbReference type="EMBL" id="WUML01000002">
    <property type="protein sequence ID" value="MXN99282.1"/>
    <property type="molecule type" value="Genomic_DNA"/>
</dbReference>
<dbReference type="GO" id="GO:0008745">
    <property type="term" value="F:N-acetylmuramoyl-L-alanine amidase activity"/>
    <property type="evidence" value="ECO:0007669"/>
    <property type="project" value="UniProtKB-EC"/>
</dbReference>
<evidence type="ECO:0000313" key="7">
    <source>
        <dbReference type="Proteomes" id="UP000440304"/>
    </source>
</evidence>
<comment type="catalytic activity">
    <reaction evidence="1">
        <text>Hydrolyzes the link between N-acetylmuramoyl residues and L-amino acid residues in certain cell-wall glycopeptides.</text>
        <dbReference type="EC" id="3.5.1.28"/>
    </reaction>
</comment>
<evidence type="ECO:0000313" key="6">
    <source>
        <dbReference type="EMBL" id="MXN99282.1"/>
    </source>
</evidence>
<organism evidence="6 7">
    <name type="scientific">Shinella zoogloeoides</name>
    <name type="common">Crabtreella saccharophila</name>
    <dbReference type="NCBI Taxonomy" id="352475"/>
    <lineage>
        <taxon>Bacteria</taxon>
        <taxon>Pseudomonadati</taxon>
        <taxon>Pseudomonadota</taxon>
        <taxon>Alphaproteobacteria</taxon>
        <taxon>Hyphomicrobiales</taxon>
        <taxon>Rhizobiaceae</taxon>
        <taxon>Shinella</taxon>
    </lineage>
</organism>
<gene>
    <name evidence="6" type="ORF">GR156_03140</name>
</gene>
<dbReference type="OrthoDB" id="9806267at2"/>
<keyword evidence="3" id="KW-0378">Hydrolase</keyword>
<dbReference type="SUPFAM" id="SSF53187">
    <property type="entry name" value="Zn-dependent exopeptidases"/>
    <property type="match status" value="1"/>
</dbReference>
<evidence type="ECO:0000256" key="1">
    <source>
        <dbReference type="ARBA" id="ARBA00001561"/>
    </source>
</evidence>
<dbReference type="Proteomes" id="UP000440304">
    <property type="component" value="Unassembled WGS sequence"/>
</dbReference>
<dbReference type="Gene3D" id="3.40.630.40">
    <property type="entry name" value="Zn-dependent exopeptidases"/>
    <property type="match status" value="1"/>
</dbReference>
<dbReference type="Pfam" id="PF11741">
    <property type="entry name" value="AMIN"/>
    <property type="match status" value="1"/>
</dbReference>
<dbReference type="Gene3D" id="2.60.40.3500">
    <property type="match status" value="1"/>
</dbReference>
<dbReference type="CDD" id="cd02696">
    <property type="entry name" value="MurNAc-LAA"/>
    <property type="match status" value="1"/>
</dbReference>
<evidence type="ECO:0000256" key="2">
    <source>
        <dbReference type="ARBA" id="ARBA00011901"/>
    </source>
</evidence>
<dbReference type="PANTHER" id="PTHR30404:SF0">
    <property type="entry name" value="N-ACETYLMURAMOYL-L-ALANINE AMIDASE AMIC"/>
    <property type="match status" value="1"/>
</dbReference>
<dbReference type="Pfam" id="PF01520">
    <property type="entry name" value="Amidase_3"/>
    <property type="match status" value="1"/>
</dbReference>
<sequence>MLRLLTKTPYRLAAGAFAASLCLAVAMPALAASASAAPLLAFGARIAGDDARTRLVIDFDRKPDFKVHYVANPYRILIDLPETDFGIKAEELEARGIFSDIRYGTMAAGRARIVLTASRPVGVVLAEVQEDKGAKSYRLVIDTALVTGEVFQGQMDKQSWQASAPAASEETPVLLPGSRPDGPFVIAVDAGHGGIDNGARGGATKTEEKNVTLAFARELADALNKLPDTKAILTRDKDEFLSLSQRVQLARGEGANLLISIHADTLKQKDTRGATVYTISDKASDSLAASLAERENLSDQIAGISFTDEPAEVADILLDLTRRETQAFSINLAQSVVGTFKDEVLLINNPHRHAGFRVLTAPDVPSILLELGFMSNKDDEQLLIDPAWQKKVAGLVAKAVAEYRATVVANGG</sequence>
<feature type="signal peptide" evidence="4">
    <location>
        <begin position="1"/>
        <end position="31"/>
    </location>
</feature>
<dbReference type="GO" id="GO:0030288">
    <property type="term" value="C:outer membrane-bounded periplasmic space"/>
    <property type="evidence" value="ECO:0007669"/>
    <property type="project" value="TreeGrafter"/>
</dbReference>
<dbReference type="SMART" id="SM00646">
    <property type="entry name" value="Ami_3"/>
    <property type="match status" value="1"/>
</dbReference>
<proteinExistence type="predicted"/>
<keyword evidence="4" id="KW-0732">Signal</keyword>
<reference evidence="6 7" key="1">
    <citation type="submission" date="2019-12" db="EMBL/GenBank/DDBJ databases">
        <title>Shinella granuli gen. nov., sp. nov., and proposal of the reclassification of Zoogloea ramigera ATCC 19623 as Shinella zoogloeoides sp. nov.</title>
        <authorList>
            <person name="Gao J."/>
        </authorList>
    </citation>
    <scope>NUCLEOTIDE SEQUENCE [LARGE SCALE GENOMIC DNA]</scope>
    <source>
        <strain evidence="6 7">DSM 287</strain>
    </source>
</reference>
<dbReference type="RefSeq" id="WP_160785006.1">
    <property type="nucleotide sequence ID" value="NZ_CP086610.1"/>
</dbReference>
<feature type="chain" id="PRO_5026666450" description="N-acetylmuramoyl-L-alanine amidase" evidence="4">
    <location>
        <begin position="32"/>
        <end position="412"/>
    </location>
</feature>
<dbReference type="PANTHER" id="PTHR30404">
    <property type="entry name" value="N-ACETYLMURAMOYL-L-ALANINE AMIDASE"/>
    <property type="match status" value="1"/>
</dbReference>
<evidence type="ECO:0000256" key="4">
    <source>
        <dbReference type="SAM" id="SignalP"/>
    </source>
</evidence>
<evidence type="ECO:0000259" key="5">
    <source>
        <dbReference type="SMART" id="SM00646"/>
    </source>
</evidence>
<name>A0A6N8T7L7_SHIZO</name>